<dbReference type="InterPro" id="IPR003458">
    <property type="entry name" value="Phage_T4_Gp38_tail_assem"/>
</dbReference>
<dbReference type="RefSeq" id="WP_045049101.1">
    <property type="nucleotide sequence ID" value="NZ_CP114058.1"/>
</dbReference>
<dbReference type="EMBL" id="CP114058">
    <property type="protein sequence ID" value="WAT01040.1"/>
    <property type="molecule type" value="Genomic_DNA"/>
</dbReference>
<accession>A0ABY7HNT5</accession>
<evidence type="ECO:0000313" key="2">
    <source>
        <dbReference type="Proteomes" id="UP001164712"/>
    </source>
</evidence>
<dbReference type="Proteomes" id="UP001164712">
    <property type="component" value="Chromosome"/>
</dbReference>
<evidence type="ECO:0000313" key="1">
    <source>
        <dbReference type="EMBL" id="WAT01040.1"/>
    </source>
</evidence>
<sequence length="133" mass="14387">MTTLYFSKSTSGFYNSDINGDNMPDDAVIISAALYSKVMNGQAEGKIITADENGAPMLKAPVVDDVQVAKNKKAQLLAYVATTTQFWQTQLQLGMITEADRASLTRWMAFAQAVHAIDAGKAPAINWPEMPTA</sequence>
<keyword evidence="2" id="KW-1185">Reference proteome</keyword>
<dbReference type="Pfam" id="PF02413">
    <property type="entry name" value="Caudo_TAP"/>
    <property type="match status" value="1"/>
</dbReference>
<name>A0ABY7HNT5_9GAMM</name>
<protein>
    <submittedName>
        <fullName evidence="1">Tail assembly chaperone</fullName>
    </submittedName>
</protein>
<gene>
    <name evidence="1" type="ORF">O1V66_20140</name>
</gene>
<reference evidence="1" key="1">
    <citation type="submission" date="2022-12" db="EMBL/GenBank/DDBJ databases">
        <title>Complete genome sequence of an Australian strain of Rouxiella badensis DAR84756 and resolution of the R. badensis DSM100043 and R. chamberiensis DSM28324 genomes.</title>
        <authorList>
            <person name="Paul S."/>
            <person name="Anderson P.J."/>
            <person name="Maynard G."/>
            <person name="Dyall-Smith M."/>
            <person name="Kudinha T."/>
        </authorList>
    </citation>
    <scope>NUCLEOTIDE SEQUENCE</scope>
    <source>
        <strain evidence="1">DSM 28324</strain>
    </source>
</reference>
<proteinExistence type="predicted"/>
<organism evidence="1 2">
    <name type="scientific">Rouxiella chamberiensis</name>
    <dbReference type="NCBI Taxonomy" id="1513468"/>
    <lineage>
        <taxon>Bacteria</taxon>
        <taxon>Pseudomonadati</taxon>
        <taxon>Pseudomonadota</taxon>
        <taxon>Gammaproteobacteria</taxon>
        <taxon>Enterobacterales</taxon>
        <taxon>Yersiniaceae</taxon>
        <taxon>Rouxiella</taxon>
    </lineage>
</organism>